<gene>
    <name evidence="11" type="ORF">U0042_28810</name>
</gene>
<organism evidence="11 12">
    <name type="scientific">Paraburkholderia kururiensis</name>
    <dbReference type="NCBI Taxonomy" id="984307"/>
    <lineage>
        <taxon>Bacteria</taxon>
        <taxon>Pseudomonadati</taxon>
        <taxon>Pseudomonadota</taxon>
        <taxon>Betaproteobacteria</taxon>
        <taxon>Burkholderiales</taxon>
        <taxon>Burkholderiaceae</taxon>
        <taxon>Paraburkholderia</taxon>
    </lineage>
</organism>
<evidence type="ECO:0000256" key="3">
    <source>
        <dbReference type="ARBA" id="ARBA00022676"/>
    </source>
</evidence>
<evidence type="ECO:0000256" key="6">
    <source>
        <dbReference type="ARBA" id="ARBA00022989"/>
    </source>
</evidence>
<keyword evidence="6 9" id="KW-1133">Transmembrane helix</keyword>
<feature type="transmembrane region" description="Helical" evidence="9">
    <location>
        <begin position="189"/>
        <end position="211"/>
    </location>
</feature>
<feature type="transmembrane region" description="Helical" evidence="9">
    <location>
        <begin position="137"/>
        <end position="156"/>
    </location>
</feature>
<feature type="transmembrane region" description="Helical" evidence="9">
    <location>
        <begin position="365"/>
        <end position="383"/>
    </location>
</feature>
<keyword evidence="4 11" id="KW-0808">Transferase</keyword>
<proteinExistence type="predicted"/>
<feature type="transmembrane region" description="Helical" evidence="9">
    <location>
        <begin position="109"/>
        <end position="130"/>
    </location>
</feature>
<feature type="transmembrane region" description="Helical" evidence="9">
    <location>
        <begin position="35"/>
        <end position="53"/>
    </location>
</feature>
<keyword evidence="3 11" id="KW-0328">Glycosyltransferase</keyword>
<dbReference type="GO" id="GO:0016757">
    <property type="term" value="F:glycosyltransferase activity"/>
    <property type="evidence" value="ECO:0007669"/>
    <property type="project" value="UniProtKB-KW"/>
</dbReference>
<sequence length="573" mass="61543">MNTTNPGTAPDHAAREDAARALRAQFTQRSVADTLFAPIALAIFAIAVLLRVYHLDYLPLWNDELFSRYYYDLFGAKFLVTTGLTLEPTPPLYYFMLEPWMALFGHSEAALRSLSVVASLVALPLVYAVARELFARTSIALTSAALFAVSPMAVYFSQEARVYMFTLIPAGMMLLGIARYLRQQRTGDLLLYAAGAVVSLYSHATFTLVVAACNVVVLAWLVFGAVPASVPVVSAAAATARATRHARASAIVRWLAANGVVGVLWLPLFMAMFSIGRHGTGLSWIPPLSFRDLLVVASGLVAGPIARMRFPGIEVAALLLAVLAVTLWMARMPRRAVAVLVAIPVLFVVLATAASIKQPILLPRILCWITLPLSVALAWAVVVPSKLRLAARAATLIAFGVGLYWQIALADGAKAPLCAVFGDTRAELTQADEVVLAPYTSAVLLAYYGPPLHQLVKWHDPAVTGIENQEMIEKLGIPKRDVQAVANDIRAGKPVVLVSASPDARFMPSLMDQVPAPERRVESTCNVVPLHGVKPPPCIAVYAWNTRATPTRDNSGNAGNSGNVGDSLHGPAQ</sequence>
<evidence type="ECO:0000259" key="10">
    <source>
        <dbReference type="Pfam" id="PF13231"/>
    </source>
</evidence>
<evidence type="ECO:0000256" key="2">
    <source>
        <dbReference type="ARBA" id="ARBA00022475"/>
    </source>
</evidence>
<feature type="transmembrane region" description="Helical" evidence="9">
    <location>
        <begin position="251"/>
        <end position="276"/>
    </location>
</feature>
<evidence type="ECO:0000313" key="12">
    <source>
        <dbReference type="Proteomes" id="UP001325479"/>
    </source>
</evidence>
<evidence type="ECO:0000256" key="5">
    <source>
        <dbReference type="ARBA" id="ARBA00022692"/>
    </source>
</evidence>
<dbReference type="Pfam" id="PF13231">
    <property type="entry name" value="PMT_2"/>
    <property type="match status" value="1"/>
</dbReference>
<keyword evidence="5 9" id="KW-0812">Transmembrane</keyword>
<feature type="transmembrane region" description="Helical" evidence="9">
    <location>
        <begin position="74"/>
        <end position="97"/>
    </location>
</feature>
<dbReference type="EC" id="2.4.-.-" evidence="11"/>
<feature type="transmembrane region" description="Helical" evidence="9">
    <location>
        <begin position="389"/>
        <end position="407"/>
    </location>
</feature>
<evidence type="ECO:0000256" key="8">
    <source>
        <dbReference type="SAM" id="MobiDB-lite"/>
    </source>
</evidence>
<dbReference type="RefSeq" id="WP_114811373.1">
    <property type="nucleotide sequence ID" value="NZ_CP139965.1"/>
</dbReference>
<dbReference type="PANTHER" id="PTHR33908:SF11">
    <property type="entry name" value="MEMBRANE PROTEIN"/>
    <property type="match status" value="1"/>
</dbReference>
<accession>A0ABZ0WKT4</accession>
<feature type="domain" description="Glycosyltransferase RgtA/B/C/D-like" evidence="10">
    <location>
        <begin position="90"/>
        <end position="220"/>
    </location>
</feature>
<dbReference type="InterPro" id="IPR050297">
    <property type="entry name" value="LipidA_mod_glycosyltrf_83"/>
</dbReference>
<name>A0ABZ0WKT4_9BURK</name>
<evidence type="ECO:0000256" key="7">
    <source>
        <dbReference type="ARBA" id="ARBA00023136"/>
    </source>
</evidence>
<keyword evidence="7 9" id="KW-0472">Membrane</keyword>
<feature type="transmembrane region" description="Helical" evidence="9">
    <location>
        <begin position="217"/>
        <end position="239"/>
    </location>
</feature>
<comment type="subcellular location">
    <subcellularLocation>
        <location evidence="1">Cell membrane</location>
        <topology evidence="1">Multi-pass membrane protein</topology>
    </subcellularLocation>
</comment>
<keyword evidence="12" id="KW-1185">Reference proteome</keyword>
<dbReference type="Proteomes" id="UP001325479">
    <property type="component" value="Chromosome"/>
</dbReference>
<feature type="transmembrane region" description="Helical" evidence="9">
    <location>
        <begin position="162"/>
        <end position="182"/>
    </location>
</feature>
<feature type="region of interest" description="Disordered" evidence="8">
    <location>
        <begin position="550"/>
        <end position="573"/>
    </location>
</feature>
<evidence type="ECO:0000256" key="9">
    <source>
        <dbReference type="SAM" id="Phobius"/>
    </source>
</evidence>
<reference evidence="11 12" key="1">
    <citation type="submission" date="2023-12" db="EMBL/GenBank/DDBJ databases">
        <title>Genome sequencing and assembly of bacterial species from a model synthetic community.</title>
        <authorList>
            <person name="Hogle S.L."/>
        </authorList>
    </citation>
    <scope>NUCLEOTIDE SEQUENCE [LARGE SCALE GENOMIC DNA]</scope>
    <source>
        <strain evidence="11 12">HAMBI 2494</strain>
    </source>
</reference>
<feature type="transmembrane region" description="Helical" evidence="9">
    <location>
        <begin position="336"/>
        <end position="353"/>
    </location>
</feature>
<dbReference type="PANTHER" id="PTHR33908">
    <property type="entry name" value="MANNOSYLTRANSFERASE YKCB-RELATED"/>
    <property type="match status" value="1"/>
</dbReference>
<evidence type="ECO:0000256" key="4">
    <source>
        <dbReference type="ARBA" id="ARBA00022679"/>
    </source>
</evidence>
<evidence type="ECO:0000313" key="11">
    <source>
        <dbReference type="EMBL" id="WQD77972.1"/>
    </source>
</evidence>
<dbReference type="InterPro" id="IPR038731">
    <property type="entry name" value="RgtA/B/C-like"/>
</dbReference>
<feature type="transmembrane region" description="Helical" evidence="9">
    <location>
        <begin position="313"/>
        <end position="330"/>
    </location>
</feature>
<feature type="compositionally biased region" description="Low complexity" evidence="8">
    <location>
        <begin position="554"/>
        <end position="567"/>
    </location>
</feature>
<protein>
    <submittedName>
        <fullName evidence="11">Glycosyltransferase family 39 protein</fullName>
        <ecNumber evidence="11">2.4.-.-</ecNumber>
    </submittedName>
</protein>
<evidence type="ECO:0000256" key="1">
    <source>
        <dbReference type="ARBA" id="ARBA00004651"/>
    </source>
</evidence>
<keyword evidence="2" id="KW-1003">Cell membrane</keyword>
<dbReference type="EMBL" id="CP139965">
    <property type="protein sequence ID" value="WQD77972.1"/>
    <property type="molecule type" value="Genomic_DNA"/>
</dbReference>